<sequence length="172" mass="19447">MTSSTTFSSAAKFSEIRGDFTRLTEEIGWCVVSTVDTKERPRSRILHVNWEVDDRRPIGWIGTGRSPVKTAHLARNPYVSCTYWTPAQDVVYADCRASWVDDRAGKQHVWEVIAAEAGRKGFDPYLVWKGGIDDPNFDPLCLEPWRIQVTLQDLAHGEIIGSSRVWHSKGIS</sequence>
<dbReference type="EMBL" id="QZFU01000028">
    <property type="protein sequence ID" value="RJO72531.1"/>
    <property type="molecule type" value="Genomic_DNA"/>
</dbReference>
<name>A0A3A4KGH6_9NOCA</name>
<dbReference type="Pfam" id="PF01243">
    <property type="entry name" value="PNPOx_N"/>
    <property type="match status" value="1"/>
</dbReference>
<comment type="caution">
    <text evidence="2">The sequence shown here is derived from an EMBL/GenBank/DDBJ whole genome shotgun (WGS) entry which is preliminary data.</text>
</comment>
<dbReference type="AlphaFoldDB" id="A0A3A4KGH6"/>
<gene>
    <name evidence="2" type="ORF">D5S18_22425</name>
</gene>
<organism evidence="2 3">
    <name type="scientific">Nocardia panacis</name>
    <dbReference type="NCBI Taxonomy" id="2340916"/>
    <lineage>
        <taxon>Bacteria</taxon>
        <taxon>Bacillati</taxon>
        <taxon>Actinomycetota</taxon>
        <taxon>Actinomycetes</taxon>
        <taxon>Mycobacteriales</taxon>
        <taxon>Nocardiaceae</taxon>
        <taxon>Nocardia</taxon>
    </lineage>
</organism>
<dbReference type="InterPro" id="IPR011576">
    <property type="entry name" value="Pyridox_Oxase_N"/>
</dbReference>
<protein>
    <submittedName>
        <fullName evidence="2">Pyridoxamine 5'-phosphate oxidase family protein</fullName>
    </submittedName>
</protein>
<dbReference type="SUPFAM" id="SSF50475">
    <property type="entry name" value="FMN-binding split barrel"/>
    <property type="match status" value="1"/>
</dbReference>
<evidence type="ECO:0000259" key="1">
    <source>
        <dbReference type="Pfam" id="PF01243"/>
    </source>
</evidence>
<proteinExistence type="predicted"/>
<dbReference type="Gene3D" id="2.30.110.10">
    <property type="entry name" value="Electron Transport, Fmn-binding Protein, Chain A"/>
    <property type="match status" value="1"/>
</dbReference>
<dbReference type="OrthoDB" id="3382273at2"/>
<reference evidence="2 3" key="1">
    <citation type="submission" date="2018-09" db="EMBL/GenBank/DDBJ databases">
        <title>YIM PH21274 draft genome.</title>
        <authorList>
            <person name="Miao C."/>
        </authorList>
    </citation>
    <scope>NUCLEOTIDE SEQUENCE [LARGE SCALE GENOMIC DNA]</scope>
    <source>
        <strain evidence="2 3">YIM PH 21724</strain>
    </source>
</reference>
<accession>A0A3A4KGH6</accession>
<dbReference type="InterPro" id="IPR012349">
    <property type="entry name" value="Split_barrel_FMN-bd"/>
</dbReference>
<dbReference type="Proteomes" id="UP000266677">
    <property type="component" value="Unassembled WGS sequence"/>
</dbReference>
<keyword evidence="3" id="KW-1185">Reference proteome</keyword>
<evidence type="ECO:0000313" key="3">
    <source>
        <dbReference type="Proteomes" id="UP000266677"/>
    </source>
</evidence>
<dbReference type="RefSeq" id="WP_120043057.1">
    <property type="nucleotide sequence ID" value="NZ_QZFU01000028.1"/>
</dbReference>
<feature type="domain" description="Pyridoxamine 5'-phosphate oxidase N-terminal" evidence="1">
    <location>
        <begin position="25"/>
        <end position="146"/>
    </location>
</feature>
<evidence type="ECO:0000313" key="2">
    <source>
        <dbReference type="EMBL" id="RJO72531.1"/>
    </source>
</evidence>